<evidence type="ECO:0000313" key="6">
    <source>
        <dbReference type="EMBL" id="KKN98097.1"/>
    </source>
</evidence>
<dbReference type="PRINTS" id="PR00039">
    <property type="entry name" value="HTHLYSR"/>
</dbReference>
<proteinExistence type="inferred from homology"/>
<dbReference type="FunFam" id="3.40.190.290:FF:000001">
    <property type="entry name" value="Transcriptional regulator, LysR family"/>
    <property type="match status" value="1"/>
</dbReference>
<dbReference type="InterPro" id="IPR000847">
    <property type="entry name" value="LysR_HTH_N"/>
</dbReference>
<dbReference type="AlphaFoldDB" id="A0A0F9VE90"/>
<evidence type="ECO:0000256" key="3">
    <source>
        <dbReference type="ARBA" id="ARBA00023125"/>
    </source>
</evidence>
<evidence type="ECO:0000256" key="4">
    <source>
        <dbReference type="ARBA" id="ARBA00023163"/>
    </source>
</evidence>
<comment type="caution">
    <text evidence="6">The sequence shown here is derived from an EMBL/GenBank/DDBJ whole genome shotgun (WGS) entry which is preliminary data.</text>
</comment>
<dbReference type="SUPFAM" id="SSF46785">
    <property type="entry name" value="Winged helix' DNA-binding domain"/>
    <property type="match status" value="1"/>
</dbReference>
<keyword evidence="3" id="KW-0238">DNA-binding</keyword>
<dbReference type="EMBL" id="LAZR01000053">
    <property type="protein sequence ID" value="KKN98097.1"/>
    <property type="molecule type" value="Genomic_DNA"/>
</dbReference>
<dbReference type="Pfam" id="PF03466">
    <property type="entry name" value="LysR_substrate"/>
    <property type="match status" value="1"/>
</dbReference>
<dbReference type="SUPFAM" id="SSF53850">
    <property type="entry name" value="Periplasmic binding protein-like II"/>
    <property type="match status" value="1"/>
</dbReference>
<comment type="similarity">
    <text evidence="1">Belongs to the LysR transcriptional regulatory family.</text>
</comment>
<keyword evidence="4" id="KW-0804">Transcription</keyword>
<reference evidence="6" key="1">
    <citation type="journal article" date="2015" name="Nature">
        <title>Complex archaea that bridge the gap between prokaryotes and eukaryotes.</title>
        <authorList>
            <person name="Spang A."/>
            <person name="Saw J.H."/>
            <person name="Jorgensen S.L."/>
            <person name="Zaremba-Niedzwiedzka K."/>
            <person name="Martijn J."/>
            <person name="Lind A.E."/>
            <person name="van Eijk R."/>
            <person name="Schleper C."/>
            <person name="Guy L."/>
            <person name="Ettema T.J."/>
        </authorList>
    </citation>
    <scope>NUCLEOTIDE SEQUENCE</scope>
</reference>
<keyword evidence="2" id="KW-0805">Transcription regulation</keyword>
<dbReference type="GO" id="GO:0003700">
    <property type="term" value="F:DNA-binding transcription factor activity"/>
    <property type="evidence" value="ECO:0007669"/>
    <property type="project" value="InterPro"/>
</dbReference>
<evidence type="ECO:0000256" key="1">
    <source>
        <dbReference type="ARBA" id="ARBA00009437"/>
    </source>
</evidence>
<evidence type="ECO:0000259" key="5">
    <source>
        <dbReference type="PROSITE" id="PS50931"/>
    </source>
</evidence>
<dbReference type="InterPro" id="IPR036390">
    <property type="entry name" value="WH_DNA-bd_sf"/>
</dbReference>
<dbReference type="CDD" id="cd08422">
    <property type="entry name" value="PBP2_CrgA_like"/>
    <property type="match status" value="1"/>
</dbReference>
<dbReference type="GO" id="GO:0043565">
    <property type="term" value="F:sequence-specific DNA binding"/>
    <property type="evidence" value="ECO:0007669"/>
    <property type="project" value="TreeGrafter"/>
</dbReference>
<dbReference type="Gene3D" id="3.40.190.290">
    <property type="match status" value="1"/>
</dbReference>
<sequence length="306" mass="33714">MNQLEHIVAFVRVAELGSYTRAAEALDLSRTRVSRQVMALEEALGARLIQRTTRRLHLTEAGERYLLRAQGILQALDEAAAEVGQGTSDVRGRLRINGPMSFGTRYLAPLVAQFMNAHPALEVRLDLNDRRVDLLEEGYDVAIRIGSLPDSSLVARRLTRCRLLFCASPAYLATHGEPSSLSALTDHRCLRYRSGQNSAAWALPSQLLSVHGPLESNNGDVLTHAAEAGLGIAQQPSFLVTESITSGRLVPILTKEPAVRLDVHALYPARRYLPAKVERFIDLLTHAWGDPPVWEQHIGLSPIAQQ</sequence>
<dbReference type="InterPro" id="IPR058163">
    <property type="entry name" value="LysR-type_TF_proteobact-type"/>
</dbReference>
<dbReference type="PANTHER" id="PTHR30537">
    <property type="entry name" value="HTH-TYPE TRANSCRIPTIONAL REGULATOR"/>
    <property type="match status" value="1"/>
</dbReference>
<dbReference type="PANTHER" id="PTHR30537:SF81">
    <property type="entry name" value="TRANSCRIPTIONAL REGULATOR-RELATED"/>
    <property type="match status" value="1"/>
</dbReference>
<dbReference type="Pfam" id="PF00126">
    <property type="entry name" value="HTH_1"/>
    <property type="match status" value="1"/>
</dbReference>
<dbReference type="GO" id="GO:0006351">
    <property type="term" value="P:DNA-templated transcription"/>
    <property type="evidence" value="ECO:0007669"/>
    <property type="project" value="TreeGrafter"/>
</dbReference>
<dbReference type="PROSITE" id="PS50931">
    <property type="entry name" value="HTH_LYSR"/>
    <property type="match status" value="1"/>
</dbReference>
<organism evidence="6">
    <name type="scientific">marine sediment metagenome</name>
    <dbReference type="NCBI Taxonomy" id="412755"/>
    <lineage>
        <taxon>unclassified sequences</taxon>
        <taxon>metagenomes</taxon>
        <taxon>ecological metagenomes</taxon>
    </lineage>
</organism>
<evidence type="ECO:0000256" key="2">
    <source>
        <dbReference type="ARBA" id="ARBA00023015"/>
    </source>
</evidence>
<accession>A0A0F9VE90</accession>
<feature type="domain" description="HTH lysR-type" evidence="5">
    <location>
        <begin position="1"/>
        <end position="59"/>
    </location>
</feature>
<name>A0A0F9VE90_9ZZZZ</name>
<gene>
    <name evidence="6" type="ORF">LCGC14_0149580</name>
</gene>
<dbReference type="InterPro" id="IPR036388">
    <property type="entry name" value="WH-like_DNA-bd_sf"/>
</dbReference>
<protein>
    <recommendedName>
        <fullName evidence="5">HTH lysR-type domain-containing protein</fullName>
    </recommendedName>
</protein>
<dbReference type="InterPro" id="IPR005119">
    <property type="entry name" value="LysR_subst-bd"/>
</dbReference>
<dbReference type="Gene3D" id="1.10.10.10">
    <property type="entry name" value="Winged helix-like DNA-binding domain superfamily/Winged helix DNA-binding domain"/>
    <property type="match status" value="1"/>
</dbReference>
<dbReference type="FunFam" id="1.10.10.10:FF:000001">
    <property type="entry name" value="LysR family transcriptional regulator"/>
    <property type="match status" value="1"/>
</dbReference>